<keyword evidence="4" id="KW-1185">Reference proteome</keyword>
<dbReference type="Proteomes" id="UP000541185">
    <property type="component" value="Unassembled WGS sequence"/>
</dbReference>
<evidence type="ECO:0000256" key="1">
    <source>
        <dbReference type="SAM" id="MobiDB-lite"/>
    </source>
</evidence>
<sequence>MTELRDARLRRAMEEAPDAGLQPPARTREAIRAAAHAAVEPAWRRWWPAARPGRGTPWIAAFASLVVATLVVLVWHREEIPGARKEAPSADVQAPTAAAPAPEAPTVVAPAPGAAAAPSASVAPAPVPEATRVSPPPVAAKPERERKADDEERRAEQQAAERRAKEQAVEARAQRERQASAATGAPAPSAPAPVEAPPAIAAAPTPVPLQDLTRPAPAEATRLPTGVPSMRMAPAPAPASPMAQQLRPTAPPGWDAVRIQADARDKRVARADADKLAGLLEQLLQSGQDGNVGASPAQLRMEFTQAGLPAGVLELAAEGWRWRPMGGTTRALRTDAVLTEQVREEALRVVRR</sequence>
<keyword evidence="2" id="KW-1133">Transmembrane helix</keyword>
<comment type="caution">
    <text evidence="3">The sequence shown here is derived from an EMBL/GenBank/DDBJ whole genome shotgun (WGS) entry which is preliminary data.</text>
</comment>
<dbReference type="RefSeq" id="WP_169417269.1">
    <property type="nucleotide sequence ID" value="NZ_JABBFX010000001.1"/>
</dbReference>
<feature type="transmembrane region" description="Helical" evidence="2">
    <location>
        <begin position="55"/>
        <end position="75"/>
    </location>
</feature>
<gene>
    <name evidence="3" type="ORF">HHL11_04650</name>
</gene>
<feature type="region of interest" description="Disordered" evidence="1">
    <location>
        <begin position="83"/>
        <end position="200"/>
    </location>
</feature>
<evidence type="ECO:0000313" key="3">
    <source>
        <dbReference type="EMBL" id="NML43029.1"/>
    </source>
</evidence>
<keyword evidence="2" id="KW-0472">Membrane</keyword>
<accession>A0A848H0G2</accession>
<feature type="compositionally biased region" description="Basic and acidic residues" evidence="1">
    <location>
        <begin position="141"/>
        <end position="178"/>
    </location>
</feature>
<protein>
    <recommendedName>
        <fullName evidence="5">Meckel syndrome type 1 protein</fullName>
    </recommendedName>
</protein>
<proteinExistence type="predicted"/>
<feature type="compositionally biased region" description="Low complexity" evidence="1">
    <location>
        <begin position="89"/>
        <end position="131"/>
    </location>
</feature>
<dbReference type="EMBL" id="JABBFX010000001">
    <property type="protein sequence ID" value="NML43029.1"/>
    <property type="molecule type" value="Genomic_DNA"/>
</dbReference>
<evidence type="ECO:0008006" key="5">
    <source>
        <dbReference type="Google" id="ProtNLM"/>
    </source>
</evidence>
<evidence type="ECO:0000256" key="2">
    <source>
        <dbReference type="SAM" id="Phobius"/>
    </source>
</evidence>
<organism evidence="3 4">
    <name type="scientific">Ramlibacter agri</name>
    <dbReference type="NCBI Taxonomy" id="2728837"/>
    <lineage>
        <taxon>Bacteria</taxon>
        <taxon>Pseudomonadati</taxon>
        <taxon>Pseudomonadota</taxon>
        <taxon>Betaproteobacteria</taxon>
        <taxon>Burkholderiales</taxon>
        <taxon>Comamonadaceae</taxon>
        <taxon>Ramlibacter</taxon>
    </lineage>
</organism>
<evidence type="ECO:0000313" key="4">
    <source>
        <dbReference type="Proteomes" id="UP000541185"/>
    </source>
</evidence>
<dbReference type="AlphaFoldDB" id="A0A848H0G2"/>
<keyword evidence="2" id="KW-0812">Transmembrane</keyword>
<reference evidence="3 4" key="1">
    <citation type="submission" date="2020-04" db="EMBL/GenBank/DDBJ databases">
        <title>Ramlibacter sp. G-1-2-2 isolated from soil.</title>
        <authorList>
            <person name="Dahal R.H."/>
        </authorList>
    </citation>
    <scope>NUCLEOTIDE SEQUENCE [LARGE SCALE GENOMIC DNA]</scope>
    <source>
        <strain evidence="3 4">G-1-2-2</strain>
    </source>
</reference>
<name>A0A848H0G2_9BURK</name>